<dbReference type="AlphaFoldDB" id="A0AAV8X2J4"/>
<dbReference type="PANTHER" id="PTHR47272">
    <property type="entry name" value="DDE_TNP_1_7 DOMAIN-CONTAINING PROTEIN"/>
    <property type="match status" value="1"/>
</dbReference>
<feature type="domain" description="PiggyBac transposable element-derived protein" evidence="1">
    <location>
        <begin position="1"/>
        <end position="136"/>
    </location>
</feature>
<dbReference type="InterPro" id="IPR029526">
    <property type="entry name" value="PGBD"/>
</dbReference>
<sequence length="138" mass="16295">MPLKYFEKLKQNLHFNDNSKMLPRDHEGHDRLHKIRTLIDHLIARFQTVPYETLLSVDEQMCATKAKNYMRQYMPAKPHKWGNKLFVLSGVSGYSYNFEVYTGQENETIATEQDLGANIVVRLLRNFPINLNHRIYLI</sequence>
<name>A0AAV8X2J4_9CUCU</name>
<reference evidence="2" key="1">
    <citation type="journal article" date="2023" name="Insect Mol. Biol.">
        <title>Genome sequencing provides insights into the evolution of gene families encoding plant cell wall-degrading enzymes in longhorned beetles.</title>
        <authorList>
            <person name="Shin N.R."/>
            <person name="Okamura Y."/>
            <person name="Kirsch R."/>
            <person name="Pauchet Y."/>
        </authorList>
    </citation>
    <scope>NUCLEOTIDE SEQUENCE</scope>
    <source>
        <strain evidence="2">RBIC_L_NR</strain>
    </source>
</reference>
<dbReference type="EMBL" id="JANEYF010003959">
    <property type="protein sequence ID" value="KAJ8932852.1"/>
    <property type="molecule type" value="Genomic_DNA"/>
</dbReference>
<dbReference type="PANTHER" id="PTHR47272:SF1">
    <property type="entry name" value="PIGGYBAC TRANSPOSABLE ELEMENT-DERIVED PROTEIN 3-LIKE"/>
    <property type="match status" value="1"/>
</dbReference>
<protein>
    <recommendedName>
        <fullName evidence="1">PiggyBac transposable element-derived protein domain-containing protein</fullName>
    </recommendedName>
</protein>
<evidence type="ECO:0000313" key="3">
    <source>
        <dbReference type="Proteomes" id="UP001162156"/>
    </source>
</evidence>
<accession>A0AAV8X2J4</accession>
<gene>
    <name evidence="2" type="ORF">NQ314_014396</name>
</gene>
<organism evidence="2 3">
    <name type="scientific">Rhamnusium bicolor</name>
    <dbReference type="NCBI Taxonomy" id="1586634"/>
    <lineage>
        <taxon>Eukaryota</taxon>
        <taxon>Metazoa</taxon>
        <taxon>Ecdysozoa</taxon>
        <taxon>Arthropoda</taxon>
        <taxon>Hexapoda</taxon>
        <taxon>Insecta</taxon>
        <taxon>Pterygota</taxon>
        <taxon>Neoptera</taxon>
        <taxon>Endopterygota</taxon>
        <taxon>Coleoptera</taxon>
        <taxon>Polyphaga</taxon>
        <taxon>Cucujiformia</taxon>
        <taxon>Chrysomeloidea</taxon>
        <taxon>Cerambycidae</taxon>
        <taxon>Lepturinae</taxon>
        <taxon>Rhagiini</taxon>
        <taxon>Rhamnusium</taxon>
    </lineage>
</organism>
<evidence type="ECO:0000259" key="1">
    <source>
        <dbReference type="Pfam" id="PF13843"/>
    </source>
</evidence>
<dbReference type="Pfam" id="PF13843">
    <property type="entry name" value="DDE_Tnp_1_7"/>
    <property type="match status" value="1"/>
</dbReference>
<evidence type="ECO:0000313" key="2">
    <source>
        <dbReference type="EMBL" id="KAJ8932852.1"/>
    </source>
</evidence>
<dbReference type="Proteomes" id="UP001162156">
    <property type="component" value="Unassembled WGS sequence"/>
</dbReference>
<proteinExistence type="predicted"/>
<comment type="caution">
    <text evidence="2">The sequence shown here is derived from an EMBL/GenBank/DDBJ whole genome shotgun (WGS) entry which is preliminary data.</text>
</comment>
<keyword evidence="3" id="KW-1185">Reference proteome</keyword>